<dbReference type="EMBL" id="WWEN01000005">
    <property type="protein sequence ID" value="MYM56210.1"/>
    <property type="molecule type" value="Genomic_DNA"/>
</dbReference>
<accession>A0A6L8LNP9</accession>
<reference evidence="2 3" key="1">
    <citation type="submission" date="2020-01" db="EMBL/GenBank/DDBJ databases">
        <authorList>
            <person name="Chen S."/>
        </authorList>
    </citation>
    <scope>NUCLEOTIDE SEQUENCE [LARGE SCALE GENOMIC DNA]</scope>
    <source>
        <strain evidence="2 3">GS-10</strain>
    </source>
</reference>
<dbReference type="Proteomes" id="UP000479043">
    <property type="component" value="Unassembled WGS sequence"/>
</dbReference>
<evidence type="ECO:0000256" key="1">
    <source>
        <dbReference type="PROSITE-ProRule" id="PRU00339"/>
    </source>
</evidence>
<evidence type="ECO:0000313" key="3">
    <source>
        <dbReference type="Proteomes" id="UP000479043"/>
    </source>
</evidence>
<dbReference type="Pfam" id="PF14559">
    <property type="entry name" value="TPR_19"/>
    <property type="match status" value="1"/>
</dbReference>
<name>A0A6L8LNP9_9RHOB</name>
<dbReference type="InterPro" id="IPR019734">
    <property type="entry name" value="TPR_rpt"/>
</dbReference>
<keyword evidence="1" id="KW-0802">TPR repeat</keyword>
<dbReference type="SUPFAM" id="SSF48452">
    <property type="entry name" value="TPR-like"/>
    <property type="match status" value="1"/>
</dbReference>
<gene>
    <name evidence="2" type="ORF">GR167_12910</name>
</gene>
<protein>
    <submittedName>
        <fullName evidence="2">Tetratricopeptide repeat protein</fullName>
    </submittedName>
</protein>
<dbReference type="SMART" id="SM00028">
    <property type="entry name" value="TPR"/>
    <property type="match status" value="1"/>
</dbReference>
<sequence>MKLPQLLAAEDWPAAEKLLRRAAGAKGAGAQVFYNLAKVIEMSGGGAKRIAWLKKAVAADARYAVAWFELGRAQIEAGDWAAAEQAFARALALDPADADARINLARLRLRLGDWMGARAACDRLPETGEVLAILYRAACELGEDASDLQQRMLADPAERARALKALTRVAKGSVPLRL</sequence>
<keyword evidence="3" id="KW-1185">Reference proteome</keyword>
<dbReference type="AlphaFoldDB" id="A0A6L8LNP9"/>
<feature type="repeat" description="TPR" evidence="1">
    <location>
        <begin position="64"/>
        <end position="97"/>
    </location>
</feature>
<dbReference type="InterPro" id="IPR011990">
    <property type="entry name" value="TPR-like_helical_dom_sf"/>
</dbReference>
<proteinExistence type="predicted"/>
<comment type="caution">
    <text evidence="2">The sequence shown here is derived from an EMBL/GenBank/DDBJ whole genome shotgun (WGS) entry which is preliminary data.</text>
</comment>
<organism evidence="2 3">
    <name type="scientific">Thalassovita mangrovi</name>
    <dbReference type="NCBI Taxonomy" id="2692236"/>
    <lineage>
        <taxon>Bacteria</taxon>
        <taxon>Pseudomonadati</taxon>
        <taxon>Pseudomonadota</taxon>
        <taxon>Alphaproteobacteria</taxon>
        <taxon>Rhodobacterales</taxon>
        <taxon>Roseobacteraceae</taxon>
        <taxon>Thalassovita</taxon>
    </lineage>
</organism>
<evidence type="ECO:0000313" key="2">
    <source>
        <dbReference type="EMBL" id="MYM56210.1"/>
    </source>
</evidence>
<dbReference type="Gene3D" id="1.25.40.10">
    <property type="entry name" value="Tetratricopeptide repeat domain"/>
    <property type="match status" value="1"/>
</dbReference>
<dbReference type="PROSITE" id="PS50005">
    <property type="entry name" value="TPR"/>
    <property type="match status" value="1"/>
</dbReference>